<gene>
    <name evidence="1" type="ORF">OXU80_08395</name>
</gene>
<protein>
    <submittedName>
        <fullName evidence="1">Flagellar basal body L-ring protein FlgH</fullName>
    </submittedName>
</protein>
<evidence type="ECO:0000313" key="1">
    <source>
        <dbReference type="EMBL" id="WAJ30209.1"/>
    </source>
</evidence>
<keyword evidence="1" id="KW-0966">Cell projection</keyword>
<accession>A0ACD4NTF8</accession>
<name>A0ACD4NTF8_9HYPH</name>
<dbReference type="EMBL" id="CP113520">
    <property type="protein sequence ID" value="WAJ30209.1"/>
    <property type="molecule type" value="Genomic_DNA"/>
</dbReference>
<dbReference type="Proteomes" id="UP001163223">
    <property type="component" value="Chromosome"/>
</dbReference>
<sequence>MRSNPVTLLALIASAALAGCSTSKDDAFVAPPLSPVGSGLYQYPAVVQPAAFPAPSAVGNHSLWADTRADFFQDPRALAIGDIVTVEIKIKDKAALDNDSERSRQSGIGATLEGSPTFNGDAFLGSLGGGIDLTGKSTSKGKGKVTRSEEIDLRVAAVVTQKLPNGNLFITGQQEVQVNYETRVLSIAGIIRPRDILPDNTISYEKIAEARVSYGGRGRLTEAQQPGWGQQVYDTVMPW</sequence>
<reference evidence="1" key="1">
    <citation type="submission" date="2022-11" db="EMBL/GenBank/DDBJ databases">
        <title>beta-Carotene-producing bacterium, Jeongeuplla avenae sp. nov., alleviates the salt stress of Arabidopsis seedlings.</title>
        <authorList>
            <person name="Jiang L."/>
            <person name="Lee J."/>
        </authorList>
    </citation>
    <scope>NUCLEOTIDE SEQUENCE</scope>
    <source>
        <strain evidence="1">DY_R2A_6</strain>
    </source>
</reference>
<keyword evidence="1" id="KW-0282">Flagellum</keyword>
<evidence type="ECO:0000313" key="2">
    <source>
        <dbReference type="Proteomes" id="UP001163223"/>
    </source>
</evidence>
<keyword evidence="1" id="KW-0969">Cilium</keyword>
<proteinExistence type="predicted"/>
<keyword evidence="2" id="KW-1185">Reference proteome</keyword>
<organism evidence="1 2">
    <name type="scientific">Antarcticirhabdus aurantiaca</name>
    <dbReference type="NCBI Taxonomy" id="2606717"/>
    <lineage>
        <taxon>Bacteria</taxon>
        <taxon>Pseudomonadati</taxon>
        <taxon>Pseudomonadota</taxon>
        <taxon>Alphaproteobacteria</taxon>
        <taxon>Hyphomicrobiales</taxon>
        <taxon>Aurantimonadaceae</taxon>
        <taxon>Antarcticirhabdus</taxon>
    </lineage>
</organism>